<dbReference type="CDD" id="cd06121">
    <property type="entry name" value="cupin_YML079wp"/>
    <property type="match status" value="1"/>
</dbReference>
<feature type="domain" description="DUF985" evidence="1">
    <location>
        <begin position="7"/>
        <end position="146"/>
    </location>
</feature>
<dbReference type="AlphaFoldDB" id="A0A1G9RQ48"/>
<reference evidence="2 3" key="1">
    <citation type="submission" date="2016-10" db="EMBL/GenBank/DDBJ databases">
        <authorList>
            <person name="de Groot N.N."/>
        </authorList>
    </citation>
    <scope>NUCLEOTIDE SEQUENCE [LARGE SCALE GENOMIC DNA]</scope>
    <source>
        <strain evidence="2 3">DSM 17813</strain>
    </source>
</reference>
<proteinExistence type="predicted"/>
<protein>
    <recommendedName>
        <fullName evidence="1">DUF985 domain-containing protein</fullName>
    </recommendedName>
</protein>
<dbReference type="RefSeq" id="WP_074669550.1">
    <property type="nucleotide sequence ID" value="NZ_FNGU01000004.1"/>
</dbReference>
<dbReference type="Gene3D" id="2.60.120.10">
    <property type="entry name" value="Jelly Rolls"/>
    <property type="match status" value="1"/>
</dbReference>
<dbReference type="InterPro" id="IPR009327">
    <property type="entry name" value="Cupin_DUF985"/>
</dbReference>
<evidence type="ECO:0000259" key="1">
    <source>
        <dbReference type="Pfam" id="PF06172"/>
    </source>
</evidence>
<gene>
    <name evidence="2" type="ORF">SAMN05660860_02215</name>
</gene>
<dbReference type="EMBL" id="FNGU01000004">
    <property type="protein sequence ID" value="SDM25284.1"/>
    <property type="molecule type" value="Genomic_DNA"/>
</dbReference>
<dbReference type="PANTHER" id="PTHR33387">
    <property type="entry name" value="RMLC-LIKE JELLY ROLL FOLD PROTEIN"/>
    <property type="match status" value="1"/>
</dbReference>
<dbReference type="InterPro" id="IPR014710">
    <property type="entry name" value="RmlC-like_jellyroll"/>
</dbReference>
<organism evidence="2 3">
    <name type="scientific">Geoalkalibacter ferrihydriticus</name>
    <dbReference type="NCBI Taxonomy" id="392333"/>
    <lineage>
        <taxon>Bacteria</taxon>
        <taxon>Pseudomonadati</taxon>
        <taxon>Thermodesulfobacteriota</taxon>
        <taxon>Desulfuromonadia</taxon>
        <taxon>Desulfuromonadales</taxon>
        <taxon>Geoalkalibacteraceae</taxon>
        <taxon>Geoalkalibacter</taxon>
    </lineage>
</organism>
<dbReference type="PANTHER" id="PTHR33387:SF3">
    <property type="entry name" value="DUF985 DOMAIN-CONTAINING PROTEIN"/>
    <property type="match status" value="1"/>
</dbReference>
<evidence type="ECO:0000313" key="2">
    <source>
        <dbReference type="EMBL" id="SDM25284.1"/>
    </source>
</evidence>
<dbReference type="Pfam" id="PF06172">
    <property type="entry name" value="Cupin_5"/>
    <property type="match status" value="1"/>
</dbReference>
<sequence>MCTATVQELIKRLELVRHPEGGWFRETYRSSETVPTRALPERFGGDRPFSTAIYYLLESGDISVLHRIKSDEVWHFYAGSALQIHCLWPDGSYQELRLGTNPAAGEQFQVVVPAGCWFGAELAPEGFALVGCTVAPGFVFADFEMAQAGHLCDRYPQHAELIMRMTRGYKSEENMIFTTPGPGLAIPTTEQQSCWLK</sequence>
<dbReference type="Proteomes" id="UP000182146">
    <property type="component" value="Unassembled WGS sequence"/>
</dbReference>
<accession>A0A1G9RQ48</accession>
<dbReference type="SUPFAM" id="SSF51182">
    <property type="entry name" value="RmlC-like cupins"/>
    <property type="match status" value="1"/>
</dbReference>
<evidence type="ECO:0000313" key="3">
    <source>
        <dbReference type="Proteomes" id="UP000182146"/>
    </source>
</evidence>
<name>A0A1G9RQ48_9BACT</name>
<dbReference type="InterPro" id="IPR011051">
    <property type="entry name" value="RmlC_Cupin_sf"/>
</dbReference>
<dbReference type="STRING" id="392333.SAMN05660860_02215"/>
<dbReference type="InterPro" id="IPR039935">
    <property type="entry name" value="YML079W-like"/>
</dbReference>